<dbReference type="EMBL" id="JAIHNG010000162">
    <property type="protein sequence ID" value="KAI5949768.1"/>
    <property type="molecule type" value="Genomic_DNA"/>
</dbReference>
<accession>A0AAD5BAV9</accession>
<sequence>MLRSLFRQMSTSPATSTMGPIETSISSKLQSTFHPTFLEIRNDSHKHAKHAGMQGASNRTESHFYIKMQSEEFNGKNLPTRHRLVYNLLDDEISKQGVHALQMKLKGTNESIQ</sequence>
<dbReference type="PANTHER" id="PTHR46230:SF7">
    <property type="entry name" value="BOLA-LIKE PROTEIN 1"/>
    <property type="match status" value="1"/>
</dbReference>
<dbReference type="Gene3D" id="3.30.300.90">
    <property type="entry name" value="BolA-like"/>
    <property type="match status" value="1"/>
</dbReference>
<evidence type="ECO:0000256" key="1">
    <source>
        <dbReference type="RuleBase" id="RU003860"/>
    </source>
</evidence>
<comment type="caution">
    <text evidence="3">The sequence shown here is derived from an EMBL/GenBank/DDBJ whole genome shotgun (WGS) entry which is preliminary data.</text>
</comment>
<dbReference type="RefSeq" id="XP_051606923.1">
    <property type="nucleotide sequence ID" value="XM_051754117.1"/>
</dbReference>
<gene>
    <name evidence="3" type="ORF">KGF57_004591</name>
</gene>
<keyword evidence="4" id="KW-1185">Reference proteome</keyword>
<reference evidence="3 4" key="1">
    <citation type="journal article" date="2022" name="DNA Res.">
        <title>Genome analysis of five recently described species of the CUG-Ser clade uncovers Candida theae as a new hybrid lineage with pathogenic potential in the Candida parapsilosis species complex.</title>
        <authorList>
            <person name="Mixao V."/>
            <person name="Del Olmo V."/>
            <person name="Hegedusova E."/>
            <person name="Saus E."/>
            <person name="Pryszcz L."/>
            <person name="Cillingova A."/>
            <person name="Nosek J."/>
            <person name="Gabaldon T."/>
        </authorList>
    </citation>
    <scope>NUCLEOTIDE SEQUENCE [LARGE SCALE GENOMIC DNA]</scope>
    <source>
        <strain evidence="3 4">CBS 12239</strain>
    </source>
</reference>
<evidence type="ECO:0000313" key="3">
    <source>
        <dbReference type="EMBL" id="KAI5949768.1"/>
    </source>
</evidence>
<dbReference type="AlphaFoldDB" id="A0AAD5BAV9"/>
<dbReference type="GO" id="GO:0005759">
    <property type="term" value="C:mitochondrial matrix"/>
    <property type="evidence" value="ECO:0007669"/>
    <property type="project" value="TreeGrafter"/>
</dbReference>
<organism evidence="3 4">
    <name type="scientific">Candida theae</name>
    <dbReference type="NCBI Taxonomy" id="1198502"/>
    <lineage>
        <taxon>Eukaryota</taxon>
        <taxon>Fungi</taxon>
        <taxon>Dikarya</taxon>
        <taxon>Ascomycota</taxon>
        <taxon>Saccharomycotina</taxon>
        <taxon>Pichiomycetes</taxon>
        <taxon>Debaryomycetaceae</taxon>
        <taxon>Candida/Lodderomyces clade</taxon>
        <taxon>Candida</taxon>
    </lineage>
</organism>
<dbReference type="InterPro" id="IPR036065">
    <property type="entry name" value="BolA-like_sf"/>
</dbReference>
<dbReference type="GO" id="GO:0044572">
    <property type="term" value="P:[4Fe-4S] cluster assembly"/>
    <property type="evidence" value="ECO:0007669"/>
    <property type="project" value="TreeGrafter"/>
</dbReference>
<dbReference type="PIRSF" id="PIRSF003113">
    <property type="entry name" value="BolA"/>
    <property type="match status" value="1"/>
</dbReference>
<dbReference type="Proteomes" id="UP001204833">
    <property type="component" value="Unassembled WGS sequence"/>
</dbReference>
<dbReference type="Pfam" id="PF01722">
    <property type="entry name" value="BolA"/>
    <property type="match status" value="1"/>
</dbReference>
<evidence type="ECO:0000313" key="4">
    <source>
        <dbReference type="Proteomes" id="UP001204833"/>
    </source>
</evidence>
<name>A0AAD5BAV9_9ASCO</name>
<dbReference type="GeneID" id="76152635"/>
<dbReference type="PANTHER" id="PTHR46230">
    <property type="match status" value="1"/>
</dbReference>
<feature type="region of interest" description="Disordered" evidence="2">
    <location>
        <begin position="1"/>
        <end position="21"/>
    </location>
</feature>
<comment type="similarity">
    <text evidence="1">Belongs to the BolA/IbaG family.</text>
</comment>
<protein>
    <submittedName>
        <fullName evidence="3">Uvi31</fullName>
    </submittedName>
</protein>
<feature type="compositionally biased region" description="Polar residues" evidence="2">
    <location>
        <begin position="7"/>
        <end position="21"/>
    </location>
</feature>
<dbReference type="SUPFAM" id="SSF82657">
    <property type="entry name" value="BolA-like"/>
    <property type="match status" value="1"/>
</dbReference>
<proteinExistence type="inferred from homology"/>
<dbReference type="InterPro" id="IPR002634">
    <property type="entry name" value="BolA"/>
</dbReference>
<evidence type="ECO:0000256" key="2">
    <source>
        <dbReference type="SAM" id="MobiDB-lite"/>
    </source>
</evidence>